<evidence type="ECO:0000256" key="3">
    <source>
        <dbReference type="ARBA" id="ARBA00009827"/>
    </source>
</evidence>
<dbReference type="InterPro" id="IPR008055">
    <property type="entry name" value="NeurotensiN"/>
</dbReference>
<evidence type="ECO:0000256" key="8">
    <source>
        <dbReference type="ARBA" id="ARBA00022858"/>
    </source>
</evidence>
<keyword evidence="8" id="KW-0838">Vasoactive</keyword>
<dbReference type="FunCoup" id="A0A6P7Z4P4">
    <property type="interactions" value="366"/>
</dbReference>
<keyword evidence="6" id="KW-0165">Cleavage on pair of basic residues</keyword>
<sequence>MMKKLEVEQLRLTLKLLYCYCCTFGFLPNFNLKGDAYSEEEIKALEADLLNNVYTSKVNKARLPYWKMALQNVCGLINNLNSPIEETGETSDEEQVPRKPFPASMDGFNLEAMLTTYQLQKICHSRALQHWELPQQDLPEPGSTNHEKDEVIKRKIPYILKRQTHISKARRPYILKRSSYY</sequence>
<dbReference type="AlphaFoldDB" id="A0A6P7Z4P4"/>
<dbReference type="InParanoid" id="A0A6P7Z4P4"/>
<dbReference type="KEGG" id="muo:115477777"/>
<evidence type="ECO:0000256" key="11">
    <source>
        <dbReference type="ARBA" id="ARBA00046937"/>
    </source>
</evidence>
<comment type="subunit">
    <text evidence="11">Interacts with NTSR1. Interacts with SORT1. Interacts with SORL1.</text>
</comment>
<evidence type="ECO:0000256" key="6">
    <source>
        <dbReference type="ARBA" id="ARBA00022685"/>
    </source>
</evidence>
<keyword evidence="12" id="KW-1185">Reference proteome</keyword>
<comment type="similarity">
    <text evidence="3">Belongs to the neurotensin family.</text>
</comment>
<dbReference type="GO" id="GO:0097746">
    <property type="term" value="P:blood vessel diameter maintenance"/>
    <property type="evidence" value="ECO:0007669"/>
    <property type="project" value="UniProtKB-KW"/>
</dbReference>
<dbReference type="PRINTS" id="PR01668">
    <property type="entry name" value="NEUROTENSIN"/>
</dbReference>
<keyword evidence="5" id="KW-0964">Secreted</keyword>
<dbReference type="RefSeq" id="XP_030070714.1">
    <property type="nucleotide sequence ID" value="XM_030214854.1"/>
</dbReference>
<dbReference type="GeneID" id="115477777"/>
<dbReference type="Proteomes" id="UP000515156">
    <property type="component" value="Chromosome 9"/>
</dbReference>
<dbReference type="CTD" id="4922"/>
<dbReference type="OrthoDB" id="9929102at2759"/>
<evidence type="ECO:0000256" key="4">
    <source>
        <dbReference type="ARBA" id="ARBA00016213"/>
    </source>
</evidence>
<reference evidence="13" key="1">
    <citation type="submission" date="2025-08" db="UniProtKB">
        <authorList>
            <consortium name="RefSeq"/>
        </authorList>
    </citation>
    <scope>IDENTIFICATION</scope>
</reference>
<evidence type="ECO:0000313" key="13">
    <source>
        <dbReference type="RefSeq" id="XP_030070714.1"/>
    </source>
</evidence>
<dbReference type="GO" id="GO:0005184">
    <property type="term" value="F:neuropeptide hormone activity"/>
    <property type="evidence" value="ECO:0007669"/>
    <property type="project" value="InterPro"/>
</dbReference>
<evidence type="ECO:0000256" key="1">
    <source>
        <dbReference type="ARBA" id="ARBA00004398"/>
    </source>
</evidence>
<evidence type="ECO:0000256" key="5">
    <source>
        <dbReference type="ARBA" id="ARBA00022525"/>
    </source>
</evidence>
<dbReference type="PANTHER" id="PTHR15356">
    <property type="entry name" value="NEUROTENSIN/NEUROMEDIN N"/>
    <property type="match status" value="1"/>
</dbReference>
<gene>
    <name evidence="13" type="primary">NTS</name>
</gene>
<accession>A0A6P7Z4P4</accession>
<evidence type="ECO:0000256" key="10">
    <source>
        <dbReference type="ARBA" id="ARBA00025449"/>
    </source>
</evidence>
<dbReference type="Pfam" id="PF07421">
    <property type="entry name" value="Pro-NT_NN"/>
    <property type="match status" value="1"/>
</dbReference>
<dbReference type="PANTHER" id="PTHR15356:SF0">
    <property type="entry name" value="NEUROTENSIN_NEUROMEDIN N"/>
    <property type="match status" value="1"/>
</dbReference>
<organism evidence="12 13">
    <name type="scientific">Microcaecilia unicolor</name>
    <dbReference type="NCBI Taxonomy" id="1415580"/>
    <lineage>
        <taxon>Eukaryota</taxon>
        <taxon>Metazoa</taxon>
        <taxon>Chordata</taxon>
        <taxon>Craniata</taxon>
        <taxon>Vertebrata</taxon>
        <taxon>Euteleostomi</taxon>
        <taxon>Amphibia</taxon>
        <taxon>Gymnophiona</taxon>
        <taxon>Siphonopidae</taxon>
        <taxon>Microcaecilia</taxon>
    </lineage>
</organism>
<dbReference type="GO" id="GO:0030133">
    <property type="term" value="C:transport vesicle"/>
    <property type="evidence" value="ECO:0007669"/>
    <property type="project" value="UniProtKB-SubCell"/>
</dbReference>
<comment type="function">
    <text evidence="10">Neurotensin may play an endocrine or paracrine role in the regulation of fat metabolism. It causes contraction of smooth muscle.</text>
</comment>
<proteinExistence type="inferred from homology"/>
<evidence type="ECO:0000256" key="9">
    <source>
        <dbReference type="ARBA" id="ARBA00023329"/>
    </source>
</evidence>
<dbReference type="GO" id="GO:0005576">
    <property type="term" value="C:extracellular region"/>
    <property type="evidence" value="ECO:0007669"/>
    <property type="project" value="UniProtKB-SubCell"/>
</dbReference>
<keyword evidence="9" id="KW-0968">Cytoplasmic vesicle</keyword>
<protein>
    <recommendedName>
        <fullName evidence="4">Neurotensin/neuromedin N</fullName>
    </recommendedName>
</protein>
<name>A0A6P7Z4P4_9AMPH</name>
<comment type="subcellular location">
    <subcellularLocation>
        <location evidence="1">Cytoplasmic vesicle</location>
        <location evidence="1">Secretory vesicle</location>
    </subcellularLocation>
    <subcellularLocation>
        <location evidence="2">Secreted</location>
    </subcellularLocation>
</comment>
<keyword evidence="7" id="KW-0732">Signal</keyword>
<evidence type="ECO:0000313" key="12">
    <source>
        <dbReference type="Proteomes" id="UP000515156"/>
    </source>
</evidence>
<evidence type="ECO:0000256" key="2">
    <source>
        <dbReference type="ARBA" id="ARBA00004613"/>
    </source>
</evidence>
<evidence type="ECO:0000256" key="7">
    <source>
        <dbReference type="ARBA" id="ARBA00022729"/>
    </source>
</evidence>